<comment type="caution">
    <text evidence="4">The sequence shown here is derived from an EMBL/GenBank/DDBJ whole genome shotgun (WGS) entry which is preliminary data.</text>
</comment>
<feature type="domain" description="DUF6234" evidence="3">
    <location>
        <begin position="13"/>
        <end position="133"/>
    </location>
</feature>
<evidence type="ECO:0000313" key="4">
    <source>
        <dbReference type="EMBL" id="RJL22762.1"/>
    </source>
</evidence>
<dbReference type="Pfam" id="PF19747">
    <property type="entry name" value="DUF6234"/>
    <property type="match status" value="1"/>
</dbReference>
<accession>A0A3A4AT72</accession>
<sequence>MRRDGRRGGIWVDLGLVGLTLVWFVGTPRLFFHAVAEGLRGARLHGFDEASAHGYLVAAAVVLVAAPASAALVAGLGRRKFAAWAYGLSAAVCLALVMAVLALGQRGRADDAAPRFTPPPGHCVEHSGGDNRCPGG</sequence>
<keyword evidence="2" id="KW-0472">Membrane</keyword>
<gene>
    <name evidence="4" type="ORF">D5H75_34805</name>
</gene>
<protein>
    <recommendedName>
        <fullName evidence="3">DUF6234 domain-containing protein</fullName>
    </recommendedName>
</protein>
<feature type="transmembrane region" description="Helical" evidence="2">
    <location>
        <begin position="52"/>
        <end position="76"/>
    </location>
</feature>
<proteinExistence type="predicted"/>
<dbReference type="InterPro" id="IPR046201">
    <property type="entry name" value="DUF6234"/>
</dbReference>
<keyword evidence="2" id="KW-1133">Transmembrane helix</keyword>
<evidence type="ECO:0000313" key="5">
    <source>
        <dbReference type="Proteomes" id="UP000265768"/>
    </source>
</evidence>
<feature type="transmembrane region" description="Helical" evidence="2">
    <location>
        <begin position="83"/>
        <end position="104"/>
    </location>
</feature>
<evidence type="ECO:0000259" key="3">
    <source>
        <dbReference type="Pfam" id="PF19747"/>
    </source>
</evidence>
<evidence type="ECO:0000256" key="1">
    <source>
        <dbReference type="SAM" id="MobiDB-lite"/>
    </source>
</evidence>
<feature type="transmembrane region" description="Helical" evidence="2">
    <location>
        <begin position="12"/>
        <end position="32"/>
    </location>
</feature>
<feature type="region of interest" description="Disordered" evidence="1">
    <location>
        <begin position="114"/>
        <end position="136"/>
    </location>
</feature>
<organism evidence="4 5">
    <name type="scientific">Bailinhaonella thermotolerans</name>
    <dbReference type="NCBI Taxonomy" id="1070861"/>
    <lineage>
        <taxon>Bacteria</taxon>
        <taxon>Bacillati</taxon>
        <taxon>Actinomycetota</taxon>
        <taxon>Actinomycetes</taxon>
        <taxon>Streptosporangiales</taxon>
        <taxon>Streptosporangiaceae</taxon>
        <taxon>Bailinhaonella</taxon>
    </lineage>
</organism>
<dbReference type="RefSeq" id="WP_119930854.1">
    <property type="nucleotide sequence ID" value="NZ_QZEY01000021.1"/>
</dbReference>
<keyword evidence="2" id="KW-0812">Transmembrane</keyword>
<dbReference type="EMBL" id="QZEY01000021">
    <property type="protein sequence ID" value="RJL22762.1"/>
    <property type="molecule type" value="Genomic_DNA"/>
</dbReference>
<dbReference type="Proteomes" id="UP000265768">
    <property type="component" value="Unassembled WGS sequence"/>
</dbReference>
<keyword evidence="5" id="KW-1185">Reference proteome</keyword>
<reference evidence="4 5" key="1">
    <citation type="submission" date="2018-09" db="EMBL/GenBank/DDBJ databases">
        <title>YIM 75507 draft genome.</title>
        <authorList>
            <person name="Tang S."/>
            <person name="Feng Y."/>
        </authorList>
    </citation>
    <scope>NUCLEOTIDE SEQUENCE [LARGE SCALE GENOMIC DNA]</scope>
    <source>
        <strain evidence="4 5">YIM 75507</strain>
    </source>
</reference>
<name>A0A3A4AT72_9ACTN</name>
<dbReference type="AlphaFoldDB" id="A0A3A4AT72"/>
<evidence type="ECO:0000256" key="2">
    <source>
        <dbReference type="SAM" id="Phobius"/>
    </source>
</evidence>